<dbReference type="Proteomes" id="UP000027442">
    <property type="component" value="Unassembled WGS sequence"/>
</dbReference>
<dbReference type="HOGENOM" id="CLU_3294305_0_0_10"/>
<gene>
    <name evidence="1" type="ORF">HMPREF1991_00464</name>
</gene>
<organism evidence="1 2">
    <name type="scientific">Hoylesella loescheii DSM 19665 = JCM 12249 = ATCC 15930</name>
    <dbReference type="NCBI Taxonomy" id="1122985"/>
    <lineage>
        <taxon>Bacteria</taxon>
        <taxon>Pseudomonadati</taxon>
        <taxon>Bacteroidota</taxon>
        <taxon>Bacteroidia</taxon>
        <taxon>Bacteroidales</taxon>
        <taxon>Prevotellaceae</taxon>
        <taxon>Hoylesella</taxon>
    </lineage>
</organism>
<proteinExistence type="predicted"/>
<dbReference type="EMBL" id="JNGW01000015">
    <property type="protein sequence ID" value="KDR53488.1"/>
    <property type="molecule type" value="Genomic_DNA"/>
</dbReference>
<name>A0A069QKV0_HOYLO</name>
<dbReference type="PATRIC" id="fig|1122985.7.peg.486"/>
<comment type="caution">
    <text evidence="1">The sequence shown here is derived from an EMBL/GenBank/DDBJ whole genome shotgun (WGS) entry which is preliminary data.</text>
</comment>
<sequence length="40" mass="4429">MPSKGILDVTGRMGFLPMEEALKACIPCLNWLHNIVNKST</sequence>
<accession>A0A069QKV0</accession>
<evidence type="ECO:0000313" key="2">
    <source>
        <dbReference type="Proteomes" id="UP000027442"/>
    </source>
</evidence>
<evidence type="ECO:0000313" key="1">
    <source>
        <dbReference type="EMBL" id="KDR53488.1"/>
    </source>
</evidence>
<protein>
    <submittedName>
        <fullName evidence="1">Uncharacterized protein</fullName>
    </submittedName>
</protein>
<keyword evidence="2" id="KW-1185">Reference proteome</keyword>
<reference evidence="1 2" key="1">
    <citation type="submission" date="2013-08" db="EMBL/GenBank/DDBJ databases">
        <authorList>
            <person name="Weinstock G."/>
            <person name="Sodergren E."/>
            <person name="Wylie T."/>
            <person name="Fulton L."/>
            <person name="Fulton R."/>
            <person name="Fronick C."/>
            <person name="O'Laughlin M."/>
            <person name="Godfrey J."/>
            <person name="Miner T."/>
            <person name="Herter B."/>
            <person name="Appelbaum E."/>
            <person name="Cordes M."/>
            <person name="Lek S."/>
            <person name="Wollam A."/>
            <person name="Pepin K.H."/>
            <person name="Palsikar V.B."/>
            <person name="Mitreva M."/>
            <person name="Wilson R.K."/>
        </authorList>
    </citation>
    <scope>NUCLEOTIDE SEQUENCE [LARGE SCALE GENOMIC DNA]</scope>
    <source>
        <strain evidence="1 2">ATCC 15930</strain>
    </source>
</reference>
<dbReference type="AlphaFoldDB" id="A0A069QKV0"/>